<proteinExistence type="predicted"/>
<sequence>MNNNTDQAVDAGENLPPSGNPVASNDTPNAGTPDPIDSNESQSQATSNPRGKTDPAWRYVAFK</sequence>
<reference evidence="2 3" key="1">
    <citation type="journal article" date="2023" name="Plants (Basel)">
        <title>Bridging the Gap: Combining Genomics and Transcriptomics Approaches to Understand Stylosanthes scabra, an Orphan Legume from the Brazilian Caatinga.</title>
        <authorList>
            <person name="Ferreira-Neto J.R.C."/>
            <person name="da Silva M.D."/>
            <person name="Binneck E."/>
            <person name="de Melo N.F."/>
            <person name="da Silva R.H."/>
            <person name="de Melo A.L.T.M."/>
            <person name="Pandolfi V."/>
            <person name="Bustamante F.O."/>
            <person name="Brasileiro-Vidal A.C."/>
            <person name="Benko-Iseppon A.M."/>
        </authorList>
    </citation>
    <scope>NUCLEOTIDE SEQUENCE [LARGE SCALE GENOMIC DNA]</scope>
    <source>
        <tissue evidence="2">Leaves</tissue>
    </source>
</reference>
<evidence type="ECO:0000313" key="2">
    <source>
        <dbReference type="EMBL" id="MED6154411.1"/>
    </source>
</evidence>
<keyword evidence="3" id="KW-1185">Reference proteome</keyword>
<dbReference type="Proteomes" id="UP001341840">
    <property type="component" value="Unassembled WGS sequence"/>
</dbReference>
<evidence type="ECO:0000256" key="1">
    <source>
        <dbReference type="SAM" id="MobiDB-lite"/>
    </source>
</evidence>
<feature type="compositionally biased region" description="Polar residues" evidence="1">
    <location>
        <begin position="21"/>
        <end position="30"/>
    </location>
</feature>
<feature type="region of interest" description="Disordered" evidence="1">
    <location>
        <begin position="1"/>
        <end position="63"/>
    </location>
</feature>
<name>A0ABU6TZY2_9FABA</name>
<evidence type="ECO:0000313" key="3">
    <source>
        <dbReference type="Proteomes" id="UP001341840"/>
    </source>
</evidence>
<protein>
    <submittedName>
        <fullName evidence="2">Uncharacterized protein</fullName>
    </submittedName>
</protein>
<organism evidence="2 3">
    <name type="scientific">Stylosanthes scabra</name>
    <dbReference type="NCBI Taxonomy" id="79078"/>
    <lineage>
        <taxon>Eukaryota</taxon>
        <taxon>Viridiplantae</taxon>
        <taxon>Streptophyta</taxon>
        <taxon>Embryophyta</taxon>
        <taxon>Tracheophyta</taxon>
        <taxon>Spermatophyta</taxon>
        <taxon>Magnoliopsida</taxon>
        <taxon>eudicotyledons</taxon>
        <taxon>Gunneridae</taxon>
        <taxon>Pentapetalae</taxon>
        <taxon>rosids</taxon>
        <taxon>fabids</taxon>
        <taxon>Fabales</taxon>
        <taxon>Fabaceae</taxon>
        <taxon>Papilionoideae</taxon>
        <taxon>50 kb inversion clade</taxon>
        <taxon>dalbergioids sensu lato</taxon>
        <taxon>Dalbergieae</taxon>
        <taxon>Pterocarpus clade</taxon>
        <taxon>Stylosanthes</taxon>
    </lineage>
</organism>
<comment type="caution">
    <text evidence="2">The sequence shown here is derived from an EMBL/GenBank/DDBJ whole genome shotgun (WGS) entry which is preliminary data.</text>
</comment>
<feature type="compositionally biased region" description="Polar residues" evidence="1">
    <location>
        <begin position="38"/>
        <end position="50"/>
    </location>
</feature>
<accession>A0ABU6TZY2</accession>
<gene>
    <name evidence="2" type="ORF">PIB30_112157</name>
</gene>
<feature type="non-terminal residue" evidence="2">
    <location>
        <position position="63"/>
    </location>
</feature>
<dbReference type="EMBL" id="JASCZI010098344">
    <property type="protein sequence ID" value="MED6154411.1"/>
    <property type="molecule type" value="Genomic_DNA"/>
</dbReference>